<dbReference type="PANTHER" id="PTHR30115">
    <property type="entry name" value="NITROGEN REGULATORY PROTEIN P-II"/>
    <property type="match status" value="1"/>
</dbReference>
<dbReference type="SMART" id="SM00938">
    <property type="entry name" value="P-II"/>
    <property type="match status" value="1"/>
</dbReference>
<proteinExistence type="predicted"/>
<dbReference type="SUPFAM" id="SSF54913">
    <property type="entry name" value="GlnB-like"/>
    <property type="match status" value="1"/>
</dbReference>
<evidence type="ECO:0000313" key="2">
    <source>
        <dbReference type="EMBL" id="MFC3674980.1"/>
    </source>
</evidence>
<sequence>MKMIVAFIKPHLVVDVVLALQNVEGLTGLSLSEIHGFGRGRALTAPDRQIYQGLELVPRTRLEIACADDMVATISDIIQRVAHTGLRGDGKIYVSDILQARRISSGEEGGSAV</sequence>
<evidence type="ECO:0000256" key="1">
    <source>
        <dbReference type="ARBA" id="ARBA00015681"/>
    </source>
</evidence>
<reference evidence="3" key="1">
    <citation type="journal article" date="2019" name="Int. J. Syst. Evol. Microbiol.">
        <title>The Global Catalogue of Microorganisms (GCM) 10K type strain sequencing project: providing services to taxonomists for standard genome sequencing and annotation.</title>
        <authorList>
            <consortium name="The Broad Institute Genomics Platform"/>
            <consortium name="The Broad Institute Genome Sequencing Center for Infectious Disease"/>
            <person name="Wu L."/>
            <person name="Ma J."/>
        </authorList>
    </citation>
    <scope>NUCLEOTIDE SEQUENCE [LARGE SCALE GENOMIC DNA]</scope>
    <source>
        <strain evidence="3">KCTC 42182</strain>
    </source>
</reference>
<dbReference type="PRINTS" id="PR00340">
    <property type="entry name" value="PIIGLNB"/>
</dbReference>
<comment type="caution">
    <text evidence="2">The sequence shown here is derived from an EMBL/GenBank/DDBJ whole genome shotgun (WGS) entry which is preliminary data.</text>
</comment>
<evidence type="ECO:0000313" key="3">
    <source>
        <dbReference type="Proteomes" id="UP001595711"/>
    </source>
</evidence>
<dbReference type="InterPro" id="IPR015867">
    <property type="entry name" value="N-reg_PII/ATP_PRibTrfase_C"/>
</dbReference>
<dbReference type="Pfam" id="PF00543">
    <property type="entry name" value="P-II"/>
    <property type="match status" value="1"/>
</dbReference>
<dbReference type="InterPro" id="IPR002187">
    <property type="entry name" value="N-reg_PII"/>
</dbReference>
<protein>
    <recommendedName>
        <fullName evidence="1">Nitrogen regulatory protein P-II</fullName>
    </recommendedName>
</protein>
<keyword evidence="3" id="KW-1185">Reference proteome</keyword>
<gene>
    <name evidence="2" type="ORF">ACFOOQ_05445</name>
</gene>
<dbReference type="RefSeq" id="WP_379722681.1">
    <property type="nucleotide sequence ID" value="NZ_JBHRYJ010000001.1"/>
</dbReference>
<accession>A0ABV7VCT3</accession>
<organism evidence="2 3">
    <name type="scientific">Ferrovibrio xuzhouensis</name>
    <dbReference type="NCBI Taxonomy" id="1576914"/>
    <lineage>
        <taxon>Bacteria</taxon>
        <taxon>Pseudomonadati</taxon>
        <taxon>Pseudomonadota</taxon>
        <taxon>Alphaproteobacteria</taxon>
        <taxon>Rhodospirillales</taxon>
        <taxon>Rhodospirillaceae</taxon>
        <taxon>Ferrovibrio</taxon>
    </lineage>
</organism>
<dbReference type="Proteomes" id="UP001595711">
    <property type="component" value="Unassembled WGS sequence"/>
</dbReference>
<dbReference type="PROSITE" id="PS51343">
    <property type="entry name" value="PII_GLNB_DOM"/>
    <property type="match status" value="1"/>
</dbReference>
<name>A0ABV7VCT3_9PROT</name>
<dbReference type="InterPro" id="IPR011322">
    <property type="entry name" value="N-reg_PII-like_a/b"/>
</dbReference>
<dbReference type="PANTHER" id="PTHR30115:SF11">
    <property type="entry name" value="NITROGEN REGULATORY PROTEIN P-II HOMOLOG"/>
    <property type="match status" value="1"/>
</dbReference>
<dbReference type="Gene3D" id="3.30.70.120">
    <property type="match status" value="1"/>
</dbReference>
<dbReference type="EMBL" id="JBHRYJ010000001">
    <property type="protein sequence ID" value="MFC3674980.1"/>
    <property type="molecule type" value="Genomic_DNA"/>
</dbReference>